<reference evidence="3" key="1">
    <citation type="journal article" date="2022" name="ISME J.">
        <title>Genetic and phylogenetic analysis of dissimilatory iodate-reducing bacteria identifies potential niches across the world's oceans.</title>
        <authorList>
            <person name="Reyes-Umana V."/>
            <person name="Henning Z."/>
            <person name="Lee K."/>
            <person name="Barnum T.P."/>
            <person name="Coates J.D."/>
        </authorList>
    </citation>
    <scope>NUCLEOTIDE SEQUENCE [LARGE SCALE GENOMIC DNA]</scope>
    <source>
        <strain evidence="3">IR12</strain>
    </source>
</reference>
<dbReference type="Proteomes" id="UP000694660">
    <property type="component" value="Unassembled WGS sequence"/>
</dbReference>
<keyword evidence="1" id="KW-0812">Transmembrane</keyword>
<keyword evidence="3" id="KW-1185">Reference proteome</keyword>
<accession>A0A944DC82</accession>
<keyword evidence="1" id="KW-0472">Membrane</keyword>
<evidence type="ECO:0000256" key="1">
    <source>
        <dbReference type="SAM" id="Phobius"/>
    </source>
</evidence>
<keyword evidence="1" id="KW-1133">Transmembrane helix</keyword>
<comment type="caution">
    <text evidence="2">The sequence shown here is derived from an EMBL/GenBank/DDBJ whole genome shotgun (WGS) entry which is preliminary data.</text>
</comment>
<evidence type="ECO:0000313" key="3">
    <source>
        <dbReference type="Proteomes" id="UP000694660"/>
    </source>
</evidence>
<proteinExistence type="predicted"/>
<gene>
    <name evidence="2" type="ORF">I8J34_11660</name>
</gene>
<evidence type="ECO:0000313" key="2">
    <source>
        <dbReference type="EMBL" id="MBT0961828.1"/>
    </source>
</evidence>
<dbReference type="AlphaFoldDB" id="A0A944DC82"/>
<organism evidence="2 3">
    <name type="scientific">Denitromonas iodatirespirans</name>
    <dbReference type="NCBI Taxonomy" id="2795389"/>
    <lineage>
        <taxon>Bacteria</taxon>
        <taxon>Pseudomonadati</taxon>
        <taxon>Pseudomonadota</taxon>
        <taxon>Betaproteobacteria</taxon>
        <taxon>Rhodocyclales</taxon>
        <taxon>Zoogloeaceae</taxon>
        <taxon>Denitromonas</taxon>
    </lineage>
</organism>
<protein>
    <submittedName>
        <fullName evidence="2">Uncharacterized protein</fullName>
    </submittedName>
</protein>
<feature type="transmembrane region" description="Helical" evidence="1">
    <location>
        <begin position="6"/>
        <end position="23"/>
    </location>
</feature>
<name>A0A944DC82_DENI1</name>
<sequence length="216" mass="23347">MPDVTVPLLFGSAVAALLGVIVWRKSVAQGRDQFIADYDFQRLLDKRLAARRPELDAAQRSDVFAGLRDWFQINRKAGRRKLSMPSQAVDDAWHEFILFTRNYQAFCRQGLGRFLHHVPAEAMDSPTQAQRGLRRVWRLACGHEGIDPKLPTRLPRLFAIDAALGLSDGFRYQLDCMKAGAAGSGAYCAGHIGCGGGCSGCGGDSDGGCGSGCGGD</sequence>
<dbReference type="RefSeq" id="WP_214361583.1">
    <property type="nucleotide sequence ID" value="NZ_JAEKFT010000011.1"/>
</dbReference>
<dbReference type="EMBL" id="JAEKFT010000011">
    <property type="protein sequence ID" value="MBT0961828.1"/>
    <property type="molecule type" value="Genomic_DNA"/>
</dbReference>